<protein>
    <submittedName>
        <fullName evidence="4">Putative ribosomal L37ae protein</fullName>
    </submittedName>
</protein>
<dbReference type="PANTHER" id="PTHR48160">
    <property type="entry name" value="LARGE RIBOSOMAL SUBUNIT PROTEIN EL43"/>
    <property type="match status" value="1"/>
</dbReference>
<accession>A0A098VRA4</accession>
<dbReference type="EMBL" id="JMKJ01000277">
    <property type="protein sequence ID" value="KGG51470.1"/>
    <property type="molecule type" value="Genomic_DNA"/>
</dbReference>
<dbReference type="Proteomes" id="UP000029725">
    <property type="component" value="Unassembled WGS sequence"/>
</dbReference>
<keyword evidence="5" id="KW-1185">Reference proteome</keyword>
<dbReference type="Pfam" id="PF01780">
    <property type="entry name" value="Ribosomal_L37ae"/>
    <property type="match status" value="1"/>
</dbReference>
<gene>
    <name evidence="4" type="ORF">DI09_34p210</name>
</gene>
<dbReference type="OrthoDB" id="2185952at2759"/>
<organism evidence="4 5">
    <name type="scientific">Mitosporidium daphniae</name>
    <dbReference type="NCBI Taxonomy" id="1485682"/>
    <lineage>
        <taxon>Eukaryota</taxon>
        <taxon>Fungi</taxon>
        <taxon>Fungi incertae sedis</taxon>
        <taxon>Microsporidia</taxon>
        <taxon>Mitosporidium</taxon>
    </lineage>
</organism>
<evidence type="ECO:0000313" key="5">
    <source>
        <dbReference type="Proteomes" id="UP000029725"/>
    </source>
</evidence>
<proteinExistence type="inferred from homology"/>
<keyword evidence="2" id="KW-0689">Ribosomal protein</keyword>
<name>A0A098VRA4_9MICR</name>
<dbReference type="PANTHER" id="PTHR48160:SF1">
    <property type="entry name" value="LARGE RIBOSOMAL SUBUNIT PROTEIN EL43"/>
    <property type="match status" value="1"/>
</dbReference>
<dbReference type="VEuPathDB" id="MicrosporidiaDB:DI09_34p210"/>
<dbReference type="SUPFAM" id="SSF57829">
    <property type="entry name" value="Zn-binding ribosomal proteins"/>
    <property type="match status" value="1"/>
</dbReference>
<dbReference type="HOGENOM" id="CLU_141199_1_1_1"/>
<dbReference type="GO" id="GO:0003735">
    <property type="term" value="F:structural constituent of ribosome"/>
    <property type="evidence" value="ECO:0007669"/>
    <property type="project" value="InterPro"/>
</dbReference>
<evidence type="ECO:0000313" key="4">
    <source>
        <dbReference type="EMBL" id="KGG51470.1"/>
    </source>
</evidence>
<reference evidence="4 5" key="1">
    <citation type="submission" date="2014-04" db="EMBL/GenBank/DDBJ databases">
        <title>A new species of microsporidia sheds light on the evolution of extreme parasitism.</title>
        <authorList>
            <person name="Haag K.L."/>
            <person name="James T.Y."/>
            <person name="Larsson R."/>
            <person name="Schaer T.M."/>
            <person name="Refardt D."/>
            <person name="Pombert J.-F."/>
            <person name="Ebert D."/>
        </authorList>
    </citation>
    <scope>NUCLEOTIDE SEQUENCE [LARGE SCALE GENOMIC DNA]</scope>
    <source>
        <strain evidence="4 5">UGP3</strain>
        <tissue evidence="4">Spores</tissue>
    </source>
</reference>
<keyword evidence="3" id="KW-0687">Ribonucleoprotein</keyword>
<dbReference type="AlphaFoldDB" id="A0A098VRA4"/>
<dbReference type="GeneID" id="25259651"/>
<dbReference type="InterPro" id="IPR011332">
    <property type="entry name" value="Ribosomal_zn-bd"/>
</dbReference>
<evidence type="ECO:0000256" key="3">
    <source>
        <dbReference type="ARBA" id="ARBA00023274"/>
    </source>
</evidence>
<dbReference type="GO" id="GO:0022625">
    <property type="term" value="C:cytosolic large ribosomal subunit"/>
    <property type="evidence" value="ECO:0007669"/>
    <property type="project" value="TreeGrafter"/>
</dbReference>
<dbReference type="Gene3D" id="2.20.25.30">
    <property type="match status" value="1"/>
</dbReference>
<sequence length="64" mass="7069">MEITQHAKYTCSFCGKDRVKRTAVGIWECRGCKKVIAGGAWVPSTTTASAVRGTIRRLRELAEI</sequence>
<dbReference type="RefSeq" id="XP_013237897.1">
    <property type="nucleotide sequence ID" value="XM_013382443.1"/>
</dbReference>
<evidence type="ECO:0000256" key="1">
    <source>
        <dbReference type="ARBA" id="ARBA00008672"/>
    </source>
</evidence>
<comment type="similarity">
    <text evidence="1">Belongs to the eukaryotic ribosomal protein eL43 family.</text>
</comment>
<dbReference type="InterPro" id="IPR002674">
    <property type="entry name" value="Ribosomal_eL43"/>
</dbReference>
<dbReference type="InterPro" id="IPR011331">
    <property type="entry name" value="Ribosomal_eL37/eL43"/>
</dbReference>
<comment type="caution">
    <text evidence="4">The sequence shown here is derived from an EMBL/GenBank/DDBJ whole genome shotgun (WGS) entry which is preliminary data.</text>
</comment>
<dbReference type="GO" id="GO:0006412">
    <property type="term" value="P:translation"/>
    <property type="evidence" value="ECO:0007669"/>
    <property type="project" value="InterPro"/>
</dbReference>
<evidence type="ECO:0000256" key="2">
    <source>
        <dbReference type="ARBA" id="ARBA00022980"/>
    </source>
</evidence>